<proteinExistence type="predicted"/>
<dbReference type="GO" id="GO:0016747">
    <property type="term" value="F:acyltransferase activity, transferring groups other than amino-acyl groups"/>
    <property type="evidence" value="ECO:0007669"/>
    <property type="project" value="InterPro"/>
</dbReference>
<sequence length="143" mass="16355">MATDISIRPFIEADRQRLSEIYLLCRIQAFYWCDSEQFHLEDFNADTESEEVYVALSGNEIAGFIAVWIQDSFIHHLYVDAAYRAGGIGKALLAMAVERYPAPLKLKCLVKNEAAFSFYKSQGWLVVGEGSDDLGDYYLMEYR</sequence>
<dbReference type="Gene3D" id="3.40.630.30">
    <property type="match status" value="1"/>
</dbReference>
<dbReference type="KEGG" id="muh:HYN43_018760"/>
<evidence type="ECO:0000259" key="1">
    <source>
        <dbReference type="PROSITE" id="PS51186"/>
    </source>
</evidence>
<dbReference type="SUPFAM" id="SSF55729">
    <property type="entry name" value="Acyl-CoA N-acyltransferases (Nat)"/>
    <property type="match status" value="1"/>
</dbReference>
<dbReference type="Pfam" id="PF00583">
    <property type="entry name" value="Acetyltransf_1"/>
    <property type="match status" value="1"/>
</dbReference>
<evidence type="ECO:0000313" key="2">
    <source>
        <dbReference type="EMBL" id="AYL97224.1"/>
    </source>
</evidence>
<protein>
    <submittedName>
        <fullName evidence="2">GNAT family N-acetyltransferase</fullName>
    </submittedName>
</protein>
<dbReference type="InterPro" id="IPR016181">
    <property type="entry name" value="Acyl_CoA_acyltransferase"/>
</dbReference>
<evidence type="ECO:0000313" key="3">
    <source>
        <dbReference type="Proteomes" id="UP000270046"/>
    </source>
</evidence>
<dbReference type="RefSeq" id="WP_119410798.1">
    <property type="nucleotide sequence ID" value="NZ_CP032869.1"/>
</dbReference>
<dbReference type="EMBL" id="CP032869">
    <property type="protein sequence ID" value="AYL97224.1"/>
    <property type="molecule type" value="Genomic_DNA"/>
</dbReference>
<keyword evidence="3" id="KW-1185">Reference proteome</keyword>
<name>A0A494VQS3_9SPHI</name>
<dbReference type="InterPro" id="IPR000182">
    <property type="entry name" value="GNAT_dom"/>
</dbReference>
<dbReference type="AlphaFoldDB" id="A0A494VQS3"/>
<reference evidence="2 3" key="1">
    <citation type="submission" date="2018-10" db="EMBL/GenBank/DDBJ databases">
        <title>Genome sequencing of Mucilaginibacter sp. HYN0043.</title>
        <authorList>
            <person name="Kim M."/>
            <person name="Yi H."/>
        </authorList>
    </citation>
    <scope>NUCLEOTIDE SEQUENCE [LARGE SCALE GENOMIC DNA]</scope>
    <source>
        <strain evidence="2 3">HYN0043</strain>
    </source>
</reference>
<keyword evidence="2" id="KW-0808">Transferase</keyword>
<dbReference type="Proteomes" id="UP000270046">
    <property type="component" value="Chromosome"/>
</dbReference>
<dbReference type="CDD" id="cd04301">
    <property type="entry name" value="NAT_SF"/>
    <property type="match status" value="1"/>
</dbReference>
<accession>A0A494VQS3</accession>
<dbReference type="OrthoDB" id="9792929at2"/>
<feature type="domain" description="N-acetyltransferase" evidence="1">
    <location>
        <begin position="5"/>
        <end position="143"/>
    </location>
</feature>
<gene>
    <name evidence="2" type="ORF">HYN43_018760</name>
</gene>
<dbReference type="PROSITE" id="PS51186">
    <property type="entry name" value="GNAT"/>
    <property type="match status" value="1"/>
</dbReference>
<organism evidence="2 3">
    <name type="scientific">Mucilaginibacter celer</name>
    <dbReference type="NCBI Taxonomy" id="2305508"/>
    <lineage>
        <taxon>Bacteria</taxon>
        <taxon>Pseudomonadati</taxon>
        <taxon>Bacteroidota</taxon>
        <taxon>Sphingobacteriia</taxon>
        <taxon>Sphingobacteriales</taxon>
        <taxon>Sphingobacteriaceae</taxon>
        <taxon>Mucilaginibacter</taxon>
    </lineage>
</organism>